<dbReference type="Proteomes" id="UP000023152">
    <property type="component" value="Unassembled WGS sequence"/>
</dbReference>
<dbReference type="EMBL" id="ASPP01017185">
    <property type="protein sequence ID" value="ETO17149.1"/>
    <property type="molecule type" value="Genomic_DNA"/>
</dbReference>
<accession>X6MTG8</accession>
<dbReference type="OrthoDB" id="5411518at2759"/>
<proteinExistence type="predicted"/>
<comment type="caution">
    <text evidence="1">The sequence shown here is derived from an EMBL/GenBank/DDBJ whole genome shotgun (WGS) entry which is preliminary data.</text>
</comment>
<dbReference type="AlphaFoldDB" id="X6MTG8"/>
<gene>
    <name evidence="1" type="ORF">RFI_20181</name>
</gene>
<evidence type="ECO:0000313" key="1">
    <source>
        <dbReference type="EMBL" id="ETO17149.1"/>
    </source>
</evidence>
<reference evidence="1 2" key="1">
    <citation type="journal article" date="2013" name="Curr. Biol.">
        <title>The Genome of the Foraminiferan Reticulomyxa filosa.</title>
        <authorList>
            <person name="Glockner G."/>
            <person name="Hulsmann N."/>
            <person name="Schleicher M."/>
            <person name="Noegel A.A."/>
            <person name="Eichinger L."/>
            <person name="Gallinger C."/>
            <person name="Pawlowski J."/>
            <person name="Sierra R."/>
            <person name="Euteneuer U."/>
            <person name="Pillet L."/>
            <person name="Moustafa A."/>
            <person name="Platzer M."/>
            <person name="Groth M."/>
            <person name="Szafranski K."/>
            <person name="Schliwa M."/>
        </authorList>
    </citation>
    <scope>NUCLEOTIDE SEQUENCE [LARGE SCALE GENOMIC DNA]</scope>
</reference>
<sequence length="405" mass="47726">MHEKGSRRTFEKVNDEGSRTVQKTCILRETLAQSVPKELLAEVTKKRMKLKKELEGKIEKSKVKVQNEYWDRYNEIMSKLNAYDVSPFFFFFFLIKKKTYKKKKNRNQMTPYMSNPNSFNGLGAQKKKQILNEMKQTFKSRMQLMTEYSYAIPSKAILQALLKLSKTRSYQLLQVNMCISNKKDGFWGYLLNRVYQIPFNHYRVHESTKLAPHAATKATDHGSWFAKTIDKHVNDEKKEDKSKSKVTSRKQDALETMLASILKDFSHTTILLLEYCDYFHTYFSQPRSVTAQECHSDLTVPLQHPFRNALIRLNLFTLKHFQGEFVVHFGEFGRTTSIEVQNELARRYHKIYECNLPQWPGTKDTFSIWRKNSVGHIGGQEMKIFNDKEFVTKTTTYTTKFWEEL</sequence>
<evidence type="ECO:0000313" key="2">
    <source>
        <dbReference type="Proteomes" id="UP000023152"/>
    </source>
</evidence>
<name>X6MTG8_RETFI</name>
<protein>
    <submittedName>
        <fullName evidence="1">Uncharacterized protein</fullName>
    </submittedName>
</protein>
<organism evidence="1 2">
    <name type="scientific">Reticulomyxa filosa</name>
    <dbReference type="NCBI Taxonomy" id="46433"/>
    <lineage>
        <taxon>Eukaryota</taxon>
        <taxon>Sar</taxon>
        <taxon>Rhizaria</taxon>
        <taxon>Retaria</taxon>
        <taxon>Foraminifera</taxon>
        <taxon>Monothalamids</taxon>
        <taxon>Reticulomyxidae</taxon>
        <taxon>Reticulomyxa</taxon>
    </lineage>
</organism>
<keyword evidence="2" id="KW-1185">Reference proteome</keyword>